<proteinExistence type="predicted"/>
<accession>A0AAC9NTR0</accession>
<reference evidence="1 2" key="1">
    <citation type="submission" date="2016-11" db="EMBL/GenBank/DDBJ databases">
        <title>Networking in microbes: conjugative elements and plasmids in the genus Alteromonas.</title>
        <authorList>
            <person name="Lopez-Perez M."/>
            <person name="Ramon-Marco N."/>
            <person name="Rodriguez-Valera F."/>
        </authorList>
    </citation>
    <scope>NUCLEOTIDE SEQUENCE [LARGE SCALE GENOMIC DNA]</scope>
    <source>
        <strain evidence="1 2">CP48</strain>
        <plasmid evidence="2">pamcp48-600</plasmid>
    </source>
</reference>
<dbReference type="EMBL" id="CP018025">
    <property type="protein sequence ID" value="APD92074.1"/>
    <property type="molecule type" value="Genomic_DNA"/>
</dbReference>
<evidence type="ECO:0000313" key="1">
    <source>
        <dbReference type="EMBL" id="APD92074.1"/>
    </source>
</evidence>
<evidence type="ECO:0000313" key="2">
    <source>
        <dbReference type="Proteomes" id="UP000182101"/>
    </source>
</evidence>
<geneLocation type="plasmid" evidence="2">
    <name>pamcp48-600</name>
</geneLocation>
<protein>
    <submittedName>
        <fullName evidence="1">Uncharacterized protein</fullName>
    </submittedName>
</protein>
<gene>
    <name evidence="1" type="ORF">BM524_19325</name>
</gene>
<keyword evidence="1" id="KW-0614">Plasmid</keyword>
<organism evidence="1 2">
    <name type="scientific">Alteromonas mediterranea</name>
    <dbReference type="NCBI Taxonomy" id="314275"/>
    <lineage>
        <taxon>Bacteria</taxon>
        <taxon>Pseudomonadati</taxon>
        <taxon>Pseudomonadota</taxon>
        <taxon>Gammaproteobacteria</taxon>
        <taxon>Alteromonadales</taxon>
        <taxon>Alteromonadaceae</taxon>
        <taxon>Alteromonas/Salinimonas group</taxon>
        <taxon>Alteromonas</taxon>
    </lineage>
</organism>
<dbReference type="AlphaFoldDB" id="A0AAC9NTR0"/>
<dbReference type="RefSeq" id="WP_071960684.1">
    <property type="nucleotide sequence ID" value="NZ_CP018025.1"/>
</dbReference>
<dbReference type="Proteomes" id="UP000182101">
    <property type="component" value="Plasmid pAMCP48-600"/>
</dbReference>
<sequence length="255" mass="27603">MSLYTCENCGFTESGAVFEPVMDIEQRFTANTAYTDCECPICGALAYPTQTEQEEQTSSTSPIALISDQQTLLAAEAFTAEILSKTLDVNLVKKKDKLTEITLLLAGYPNGKQQFLSRLKERTKIEETTPHDYFSACLATLLSLPLDDVIKAAVVSLPKSGGYFVAAKNGGESKKSKLANVNITSGAIDAITEVCTITEISVPASENIKDIGTAMHRIRSIAPQLFGDSGWYVEDDAKFSIANSDNFSLTITNQS</sequence>
<name>A0AAC9NTR0_9ALTE</name>